<feature type="signal peptide" evidence="4">
    <location>
        <begin position="1"/>
        <end position="19"/>
    </location>
</feature>
<keyword evidence="2" id="KW-0413">Isomerase</keyword>
<dbReference type="PANTHER" id="PTHR10091">
    <property type="entry name" value="ALDOSE-1-EPIMERASE"/>
    <property type="match status" value="1"/>
</dbReference>
<evidence type="ECO:0000256" key="3">
    <source>
        <dbReference type="ARBA" id="ARBA00023277"/>
    </source>
</evidence>
<dbReference type="Gene3D" id="2.70.98.10">
    <property type="match status" value="1"/>
</dbReference>
<dbReference type="AlphaFoldDB" id="A0A9P4MDV4"/>
<dbReference type="FunFam" id="2.70.98.10:FF:000014">
    <property type="entry name" value="Aldose 1-epimerase, putative"/>
    <property type="match status" value="1"/>
</dbReference>
<organism evidence="5 6">
    <name type="scientific">Myriangium duriaei CBS 260.36</name>
    <dbReference type="NCBI Taxonomy" id="1168546"/>
    <lineage>
        <taxon>Eukaryota</taxon>
        <taxon>Fungi</taxon>
        <taxon>Dikarya</taxon>
        <taxon>Ascomycota</taxon>
        <taxon>Pezizomycotina</taxon>
        <taxon>Dothideomycetes</taxon>
        <taxon>Dothideomycetidae</taxon>
        <taxon>Myriangiales</taxon>
        <taxon>Myriangiaceae</taxon>
        <taxon>Myriangium</taxon>
    </lineage>
</organism>
<dbReference type="OrthoDB" id="274691at2759"/>
<reference evidence="5" key="1">
    <citation type="journal article" date="2020" name="Stud. Mycol.">
        <title>101 Dothideomycetes genomes: a test case for predicting lifestyles and emergence of pathogens.</title>
        <authorList>
            <person name="Haridas S."/>
            <person name="Albert R."/>
            <person name="Binder M."/>
            <person name="Bloem J."/>
            <person name="Labutti K."/>
            <person name="Salamov A."/>
            <person name="Andreopoulos B."/>
            <person name="Baker S."/>
            <person name="Barry K."/>
            <person name="Bills G."/>
            <person name="Bluhm B."/>
            <person name="Cannon C."/>
            <person name="Castanera R."/>
            <person name="Culley D."/>
            <person name="Daum C."/>
            <person name="Ezra D."/>
            <person name="Gonzalez J."/>
            <person name="Henrissat B."/>
            <person name="Kuo A."/>
            <person name="Liang C."/>
            <person name="Lipzen A."/>
            <person name="Lutzoni F."/>
            <person name="Magnuson J."/>
            <person name="Mondo S."/>
            <person name="Nolan M."/>
            <person name="Ohm R."/>
            <person name="Pangilinan J."/>
            <person name="Park H.-J."/>
            <person name="Ramirez L."/>
            <person name="Alfaro M."/>
            <person name="Sun H."/>
            <person name="Tritt A."/>
            <person name="Yoshinaga Y."/>
            <person name="Zwiers L.-H."/>
            <person name="Turgeon B."/>
            <person name="Goodwin S."/>
            <person name="Spatafora J."/>
            <person name="Crous P."/>
            <person name="Grigoriev I."/>
        </authorList>
    </citation>
    <scope>NUCLEOTIDE SEQUENCE</scope>
    <source>
        <strain evidence="5">CBS 260.36</strain>
    </source>
</reference>
<dbReference type="GO" id="GO:0033499">
    <property type="term" value="P:galactose catabolic process via UDP-galactose, Leloir pathway"/>
    <property type="evidence" value="ECO:0007669"/>
    <property type="project" value="TreeGrafter"/>
</dbReference>
<keyword evidence="6" id="KW-1185">Reference proteome</keyword>
<evidence type="ECO:0000256" key="4">
    <source>
        <dbReference type="SAM" id="SignalP"/>
    </source>
</evidence>
<dbReference type="InterPro" id="IPR014718">
    <property type="entry name" value="GH-type_carb-bd"/>
</dbReference>
<dbReference type="InterPro" id="IPR008183">
    <property type="entry name" value="Aldose_1/G6P_1-epimerase"/>
</dbReference>
<accession>A0A9P4MDV4</accession>
<proteinExistence type="inferred from homology"/>
<dbReference type="EMBL" id="ML996091">
    <property type="protein sequence ID" value="KAF2149277.1"/>
    <property type="molecule type" value="Genomic_DNA"/>
</dbReference>
<dbReference type="Pfam" id="PF01263">
    <property type="entry name" value="Aldose_epim"/>
    <property type="match status" value="1"/>
</dbReference>
<evidence type="ECO:0000313" key="5">
    <source>
        <dbReference type="EMBL" id="KAF2149277.1"/>
    </source>
</evidence>
<keyword evidence="4" id="KW-0732">Signal</keyword>
<sequence>MRSIAQLGLAALLPAVSLAQYSPTSSNNITDGADADGKYTISAEGIRAQFIPYGASMSNLFINDTQGIERDIVLGFDNASYYSVDKQHPHLNGIPGRYANRIKNSTFTIDGNTYNVLPNENGGADTLHGGPNGWDWRNWTLVTHTANSITWSLVDPDGSQGFPGEVIAYATYTVTPYQWHIRMTATSTQVKTPIMMTSHTYWNLDAFQNPNSDTILNNTLHLPYSGQRIGVDSILIPNGTIVPNQQYSVNDFWTGPKQIGANLTAPESLGNCGAGCSGYDTAYLVNRAQDGPYDWRQKGPVATLASPFTGIQVDIFTDQDAFQVYSCPGQNGTLALKKTQGFFNDTSRPRAVQKYGCIVMEVEEWIDGINQPEWQRNKRQIFGPEDPYVLEAIYKFSANKTLVASNNGTYA</sequence>
<dbReference type="PANTHER" id="PTHR10091:SF6">
    <property type="entry name" value="1-EPIMERASE, PUTATIVE (AFU_ORTHOLOGUE AFUA_3G13240)-RELATED"/>
    <property type="match status" value="1"/>
</dbReference>
<gene>
    <name evidence="5" type="ORF">K461DRAFT_323799</name>
</gene>
<evidence type="ECO:0000256" key="1">
    <source>
        <dbReference type="ARBA" id="ARBA00006206"/>
    </source>
</evidence>
<feature type="chain" id="PRO_5040107644" evidence="4">
    <location>
        <begin position="20"/>
        <end position="411"/>
    </location>
</feature>
<evidence type="ECO:0000313" key="6">
    <source>
        <dbReference type="Proteomes" id="UP000799439"/>
    </source>
</evidence>
<dbReference type="GO" id="GO:0006006">
    <property type="term" value="P:glucose metabolic process"/>
    <property type="evidence" value="ECO:0007669"/>
    <property type="project" value="TreeGrafter"/>
</dbReference>
<dbReference type="InterPro" id="IPR047215">
    <property type="entry name" value="Galactose_mutarotase-like"/>
</dbReference>
<evidence type="ECO:0000256" key="2">
    <source>
        <dbReference type="ARBA" id="ARBA00023235"/>
    </source>
</evidence>
<dbReference type="Proteomes" id="UP000799439">
    <property type="component" value="Unassembled WGS sequence"/>
</dbReference>
<name>A0A9P4MDV4_9PEZI</name>
<dbReference type="GO" id="GO:0030246">
    <property type="term" value="F:carbohydrate binding"/>
    <property type="evidence" value="ECO:0007669"/>
    <property type="project" value="InterPro"/>
</dbReference>
<comment type="caution">
    <text evidence="5">The sequence shown here is derived from an EMBL/GenBank/DDBJ whole genome shotgun (WGS) entry which is preliminary data.</text>
</comment>
<keyword evidence="3" id="KW-0119">Carbohydrate metabolism</keyword>
<comment type="similarity">
    <text evidence="1">Belongs to the aldose epimerase family.</text>
</comment>
<dbReference type="SUPFAM" id="SSF74650">
    <property type="entry name" value="Galactose mutarotase-like"/>
    <property type="match status" value="1"/>
</dbReference>
<dbReference type="InterPro" id="IPR011013">
    <property type="entry name" value="Gal_mutarotase_sf_dom"/>
</dbReference>
<dbReference type="CDD" id="cd09019">
    <property type="entry name" value="galactose_mutarotase_like"/>
    <property type="match status" value="1"/>
</dbReference>
<dbReference type="GO" id="GO:0004034">
    <property type="term" value="F:aldose 1-epimerase activity"/>
    <property type="evidence" value="ECO:0007669"/>
    <property type="project" value="TreeGrafter"/>
</dbReference>
<protein>
    <submittedName>
        <fullName evidence="5">Aldose 1-epimerase</fullName>
    </submittedName>
</protein>